<dbReference type="SUPFAM" id="SSF56801">
    <property type="entry name" value="Acetyl-CoA synthetase-like"/>
    <property type="match status" value="1"/>
</dbReference>
<sequence>MAKITIPVSTIYQLVLRMESHYADRIAIRYYDEALEGVREIPYRQYAHDIRCQAAALQAAVPDIEGKRVCVLAANSYDYAVSIFATILTGAVLVPLNLQKSWEDIRYELDLVEASAVLHDGRYLEREPAIGGAYGDKMLPIDGYKDYPPAAIHECKDREALMAIMFTSGTTGHSKGVMLSQKNLFAPMPAYCDPFRVMLEEMGVDHYDFCHFTILPMFHIAAFTCLVSWAIMGMAHNLCPDLRNFYRDLELMPSDTMAAVPVILQSIHRDVMRGRRDRYGRLRILTCGAAACSAQQMLDLMHNGFFIMQMYGLTETAGDGTWNNDQSAAHMASVGVGDEPICQYSIQDGELCIKGDPVMMGYYKEPELTAEVLDADGWFHTGDLVRKDEDGYYYITGRKKNLIILASGENVSPEELEKILYACEGVEECLVKEKDGRICAEVYCPEDAQASVRAFITEANRTLPLYKRMTAVEFRSEPFPKNATGKIVR</sequence>
<comment type="caution">
    <text evidence="2">The sequence shown here is derived from an EMBL/GenBank/DDBJ whole genome shotgun (WGS) entry which is preliminary data.</text>
</comment>
<dbReference type="InterPro" id="IPR000873">
    <property type="entry name" value="AMP-dep_synth/lig_dom"/>
</dbReference>
<dbReference type="Gene3D" id="3.40.50.12780">
    <property type="entry name" value="N-terminal domain of ligase-like"/>
    <property type="match status" value="1"/>
</dbReference>
<dbReference type="AlphaFoldDB" id="A0A9D2JN95"/>
<reference evidence="2" key="2">
    <citation type="submission" date="2021-04" db="EMBL/GenBank/DDBJ databases">
        <authorList>
            <person name="Gilroy R."/>
        </authorList>
    </citation>
    <scope>NUCLEOTIDE SEQUENCE</scope>
    <source>
        <strain evidence="2">ChiBcec16-3735</strain>
    </source>
</reference>
<organism evidence="2 3">
    <name type="scientific">Candidatus Faecalibacterium gallistercoris</name>
    <dbReference type="NCBI Taxonomy" id="2838579"/>
    <lineage>
        <taxon>Bacteria</taxon>
        <taxon>Bacillati</taxon>
        <taxon>Bacillota</taxon>
        <taxon>Clostridia</taxon>
        <taxon>Eubacteriales</taxon>
        <taxon>Oscillospiraceae</taxon>
        <taxon>Faecalibacterium</taxon>
    </lineage>
</organism>
<dbReference type="PROSITE" id="PS00455">
    <property type="entry name" value="AMP_BINDING"/>
    <property type="match status" value="1"/>
</dbReference>
<gene>
    <name evidence="2" type="ORF">H9725_10880</name>
</gene>
<dbReference type="InterPro" id="IPR045851">
    <property type="entry name" value="AMP-bd_C_sf"/>
</dbReference>
<dbReference type="PANTHER" id="PTHR24096">
    <property type="entry name" value="LONG-CHAIN-FATTY-ACID--COA LIGASE"/>
    <property type="match status" value="1"/>
</dbReference>
<evidence type="ECO:0000259" key="1">
    <source>
        <dbReference type="Pfam" id="PF00501"/>
    </source>
</evidence>
<evidence type="ECO:0000313" key="3">
    <source>
        <dbReference type="Proteomes" id="UP000824065"/>
    </source>
</evidence>
<name>A0A9D2JN95_9FIRM</name>
<dbReference type="InterPro" id="IPR020845">
    <property type="entry name" value="AMP-binding_CS"/>
</dbReference>
<keyword evidence="2" id="KW-0436">Ligase</keyword>
<dbReference type="Pfam" id="PF00501">
    <property type="entry name" value="AMP-binding"/>
    <property type="match status" value="1"/>
</dbReference>
<dbReference type="InterPro" id="IPR042099">
    <property type="entry name" value="ANL_N_sf"/>
</dbReference>
<accession>A0A9D2JN95</accession>
<feature type="domain" description="AMP-dependent synthetase/ligase" evidence="1">
    <location>
        <begin position="22"/>
        <end position="363"/>
    </location>
</feature>
<dbReference type="EMBL" id="DXBJ01000080">
    <property type="protein sequence ID" value="HIZ59052.1"/>
    <property type="molecule type" value="Genomic_DNA"/>
</dbReference>
<dbReference type="GO" id="GO:0016405">
    <property type="term" value="F:CoA-ligase activity"/>
    <property type="evidence" value="ECO:0007669"/>
    <property type="project" value="TreeGrafter"/>
</dbReference>
<dbReference type="Proteomes" id="UP000824065">
    <property type="component" value="Unassembled WGS sequence"/>
</dbReference>
<proteinExistence type="predicted"/>
<dbReference type="Gene3D" id="3.30.300.30">
    <property type="match status" value="1"/>
</dbReference>
<reference evidence="2" key="1">
    <citation type="journal article" date="2021" name="PeerJ">
        <title>Extensive microbial diversity within the chicken gut microbiome revealed by metagenomics and culture.</title>
        <authorList>
            <person name="Gilroy R."/>
            <person name="Ravi A."/>
            <person name="Getino M."/>
            <person name="Pursley I."/>
            <person name="Horton D.L."/>
            <person name="Alikhan N.F."/>
            <person name="Baker D."/>
            <person name="Gharbi K."/>
            <person name="Hall N."/>
            <person name="Watson M."/>
            <person name="Adriaenssens E.M."/>
            <person name="Foster-Nyarko E."/>
            <person name="Jarju S."/>
            <person name="Secka A."/>
            <person name="Antonio M."/>
            <person name="Oren A."/>
            <person name="Chaudhuri R.R."/>
            <person name="La Ragione R."/>
            <person name="Hildebrand F."/>
            <person name="Pallen M.J."/>
        </authorList>
    </citation>
    <scope>NUCLEOTIDE SEQUENCE</scope>
    <source>
        <strain evidence="2">ChiBcec16-3735</strain>
    </source>
</reference>
<protein>
    <submittedName>
        <fullName evidence="2">Acyl--CoA ligase</fullName>
    </submittedName>
</protein>
<evidence type="ECO:0000313" key="2">
    <source>
        <dbReference type="EMBL" id="HIZ59052.1"/>
    </source>
</evidence>